<sequence>MSDKEDIALIAHLMRRAGFGASRQELEDRAAKGYEATVEELLHPEDQPPIDDDILYRFLPGYEGALGPPINQAEWVYRMVNTQRPLEEKLALFWHQLFATGNSKVDNPPEITQQIAMFRRQALGSFRDLLVELAKNPAMIWWLDNNGNHNGAINENWGRELLELFSMGVGNYSEDDIKDASRAFTGWTIEPKIPRNPLGRFYWNFEYRPEDHDDGEKSFLGHSGRFNGEDIIDIVVKQPATARFLARHLYNFFVADEPQVPSWNINPPNDPDAIDQLVAAYDESDGSLRAMMRLLFNADFFKNARFARVKSPAELVVSTVRLAGNYLGPRPGFNMLAMECNWQGQELLNPPSVESWHTGGEWIDGGALVRRVNFAAGLLGDTSLPGVKAIVSGLRERGVSTPEEFVDACLDIVGPLEFSESTRSELLDQATENGGLNWDTEENTENSERKIGVMLALIAASRDFQFA</sequence>
<reference evidence="1" key="1">
    <citation type="submission" date="2018-05" db="EMBL/GenBank/DDBJ databases">
        <authorList>
            <person name="Lanie J.A."/>
            <person name="Ng W.-L."/>
            <person name="Kazmierczak K.M."/>
            <person name="Andrzejewski T.M."/>
            <person name="Davidsen T.M."/>
            <person name="Wayne K.J."/>
            <person name="Tettelin H."/>
            <person name="Glass J.I."/>
            <person name="Rusch D."/>
            <person name="Podicherti R."/>
            <person name="Tsui H.-C.T."/>
            <person name="Winkler M.E."/>
        </authorList>
    </citation>
    <scope>NUCLEOTIDE SEQUENCE</scope>
</reference>
<name>A0A381UE88_9ZZZZ</name>
<dbReference type="AlphaFoldDB" id="A0A381UE88"/>
<protein>
    <recommendedName>
        <fullName evidence="2">DUF1800 domain-containing protein</fullName>
    </recommendedName>
</protein>
<evidence type="ECO:0000313" key="1">
    <source>
        <dbReference type="EMBL" id="SVA26525.1"/>
    </source>
</evidence>
<accession>A0A381UE88</accession>
<dbReference type="InterPro" id="IPR014917">
    <property type="entry name" value="DUF1800"/>
</dbReference>
<evidence type="ECO:0008006" key="2">
    <source>
        <dbReference type="Google" id="ProtNLM"/>
    </source>
</evidence>
<dbReference type="Pfam" id="PF08811">
    <property type="entry name" value="DUF1800"/>
    <property type="match status" value="1"/>
</dbReference>
<proteinExistence type="predicted"/>
<organism evidence="1">
    <name type="scientific">marine metagenome</name>
    <dbReference type="NCBI Taxonomy" id="408172"/>
    <lineage>
        <taxon>unclassified sequences</taxon>
        <taxon>metagenomes</taxon>
        <taxon>ecological metagenomes</taxon>
    </lineage>
</organism>
<dbReference type="EMBL" id="UINC01006270">
    <property type="protein sequence ID" value="SVA26525.1"/>
    <property type="molecule type" value="Genomic_DNA"/>
</dbReference>
<gene>
    <name evidence="1" type="ORF">METZ01_LOCUS79379</name>
</gene>